<evidence type="ECO:0000256" key="1">
    <source>
        <dbReference type="SAM" id="MobiDB-lite"/>
    </source>
</evidence>
<protein>
    <submittedName>
        <fullName evidence="2">Uncharacterized protein</fullName>
    </submittedName>
</protein>
<gene>
    <name evidence="2" type="ORF">BDP27DRAFT_1431417</name>
</gene>
<organism evidence="2 3">
    <name type="scientific">Rhodocollybia butyracea</name>
    <dbReference type="NCBI Taxonomy" id="206335"/>
    <lineage>
        <taxon>Eukaryota</taxon>
        <taxon>Fungi</taxon>
        <taxon>Dikarya</taxon>
        <taxon>Basidiomycota</taxon>
        <taxon>Agaricomycotina</taxon>
        <taxon>Agaricomycetes</taxon>
        <taxon>Agaricomycetidae</taxon>
        <taxon>Agaricales</taxon>
        <taxon>Marasmiineae</taxon>
        <taxon>Omphalotaceae</taxon>
        <taxon>Rhodocollybia</taxon>
    </lineage>
</organism>
<sequence length="326" mass="33859">MPANTPPHVAVQYYLFAAEVILRPNYYNNLVTSGQITIATGTPVPPVAFDDSFNATMLSVARFFAEQGLTVTDIEDAAFYAANWIYSYAPSNSDIIFAANTLRASFTSNVRLPLGYNKDYWVPGVGIVPGPAQVINPHIHNHAVSNAASSSNTGAVTPPTTTATTTLFAHNDTPVVANNSASAASSAAVPATSIAPSTKAAPMSAEAVQQMDEIAATALWGDMPPQLYLPAGIDNHYHTLMGTTDNRPLAITDVQLTPMVVPMAPQVFNPPPVPLPQASSSASTLLMPTTITAGATTPAPSSSGPAPAGPHSSSGDMPPQMDESDG</sequence>
<dbReference type="OrthoDB" id="3064399at2759"/>
<accession>A0A9P5TZF1</accession>
<dbReference type="AlphaFoldDB" id="A0A9P5TZF1"/>
<evidence type="ECO:0000313" key="3">
    <source>
        <dbReference type="Proteomes" id="UP000772434"/>
    </source>
</evidence>
<evidence type="ECO:0000313" key="2">
    <source>
        <dbReference type="EMBL" id="KAF9059403.1"/>
    </source>
</evidence>
<comment type="caution">
    <text evidence="2">The sequence shown here is derived from an EMBL/GenBank/DDBJ whole genome shotgun (WGS) entry which is preliminary data.</text>
</comment>
<name>A0A9P5TZF1_9AGAR</name>
<keyword evidence="3" id="KW-1185">Reference proteome</keyword>
<feature type="region of interest" description="Disordered" evidence="1">
    <location>
        <begin position="272"/>
        <end position="326"/>
    </location>
</feature>
<dbReference type="Proteomes" id="UP000772434">
    <property type="component" value="Unassembled WGS sequence"/>
</dbReference>
<reference evidence="2" key="1">
    <citation type="submission" date="2020-11" db="EMBL/GenBank/DDBJ databases">
        <authorList>
            <consortium name="DOE Joint Genome Institute"/>
            <person name="Ahrendt S."/>
            <person name="Riley R."/>
            <person name="Andreopoulos W."/>
            <person name="Labutti K."/>
            <person name="Pangilinan J."/>
            <person name="Ruiz-Duenas F.J."/>
            <person name="Barrasa J.M."/>
            <person name="Sanchez-Garcia M."/>
            <person name="Camarero S."/>
            <person name="Miyauchi S."/>
            <person name="Serrano A."/>
            <person name="Linde D."/>
            <person name="Babiker R."/>
            <person name="Drula E."/>
            <person name="Ayuso-Fernandez I."/>
            <person name="Pacheco R."/>
            <person name="Padilla G."/>
            <person name="Ferreira P."/>
            <person name="Barriuso J."/>
            <person name="Kellner H."/>
            <person name="Castanera R."/>
            <person name="Alfaro M."/>
            <person name="Ramirez L."/>
            <person name="Pisabarro A.G."/>
            <person name="Kuo A."/>
            <person name="Tritt A."/>
            <person name="Lipzen A."/>
            <person name="He G."/>
            <person name="Yan M."/>
            <person name="Ng V."/>
            <person name="Cullen D."/>
            <person name="Martin F."/>
            <person name="Rosso M.-N."/>
            <person name="Henrissat B."/>
            <person name="Hibbett D."/>
            <person name="Martinez A.T."/>
            <person name="Grigoriev I.V."/>
        </authorList>
    </citation>
    <scope>NUCLEOTIDE SEQUENCE</scope>
    <source>
        <strain evidence="2">AH 40177</strain>
    </source>
</reference>
<feature type="compositionally biased region" description="Low complexity" evidence="1">
    <location>
        <begin position="288"/>
        <end position="315"/>
    </location>
</feature>
<feature type="compositionally biased region" description="Polar residues" evidence="1">
    <location>
        <begin position="277"/>
        <end position="287"/>
    </location>
</feature>
<dbReference type="EMBL" id="JADNRY010000304">
    <property type="protein sequence ID" value="KAF9059403.1"/>
    <property type="molecule type" value="Genomic_DNA"/>
</dbReference>
<proteinExistence type="predicted"/>